<dbReference type="InterPro" id="IPR008978">
    <property type="entry name" value="HSP20-like_chaperone"/>
</dbReference>
<dbReference type="Gene3D" id="2.60.40.790">
    <property type="match status" value="1"/>
</dbReference>
<evidence type="ECO:0000259" key="3">
    <source>
        <dbReference type="PROSITE" id="PS01031"/>
    </source>
</evidence>
<evidence type="ECO:0000256" key="1">
    <source>
        <dbReference type="PROSITE-ProRule" id="PRU00285"/>
    </source>
</evidence>
<dbReference type="SUPFAM" id="SSF49764">
    <property type="entry name" value="HSP20-like chaperones"/>
    <property type="match status" value="1"/>
</dbReference>
<dbReference type="CDD" id="cd06471">
    <property type="entry name" value="ACD_LpsHSP_like"/>
    <property type="match status" value="1"/>
</dbReference>
<dbReference type="InterPro" id="IPR031107">
    <property type="entry name" value="Small_HSP"/>
</dbReference>
<dbReference type="PROSITE" id="PS01031">
    <property type="entry name" value="SHSP"/>
    <property type="match status" value="1"/>
</dbReference>
<dbReference type="Proteomes" id="UP000576209">
    <property type="component" value="Unassembled WGS sequence"/>
</dbReference>
<protein>
    <submittedName>
        <fullName evidence="4">HSP20 family protein</fullName>
    </submittedName>
</protein>
<feature type="domain" description="SHSP" evidence="3">
    <location>
        <begin position="30"/>
        <end position="146"/>
    </location>
</feature>
<dbReference type="PANTHER" id="PTHR11527">
    <property type="entry name" value="HEAT-SHOCK PROTEIN 20 FAMILY MEMBER"/>
    <property type="match status" value="1"/>
</dbReference>
<name>A0A840EI39_9BACT</name>
<organism evidence="4 5">
    <name type="scientific">Neolewinella aquimaris</name>
    <dbReference type="NCBI Taxonomy" id="1835722"/>
    <lineage>
        <taxon>Bacteria</taxon>
        <taxon>Pseudomonadati</taxon>
        <taxon>Bacteroidota</taxon>
        <taxon>Saprospiria</taxon>
        <taxon>Saprospirales</taxon>
        <taxon>Lewinellaceae</taxon>
        <taxon>Neolewinella</taxon>
    </lineage>
</organism>
<accession>A0A840EI39</accession>
<proteinExistence type="inferred from homology"/>
<keyword evidence="5" id="KW-1185">Reference proteome</keyword>
<comment type="caution">
    <text evidence="4">The sequence shown here is derived from an EMBL/GenBank/DDBJ whole genome shotgun (WGS) entry which is preliminary data.</text>
</comment>
<dbReference type="InterPro" id="IPR002068">
    <property type="entry name" value="A-crystallin/Hsp20_dom"/>
</dbReference>
<evidence type="ECO:0000256" key="2">
    <source>
        <dbReference type="RuleBase" id="RU003616"/>
    </source>
</evidence>
<dbReference type="AlphaFoldDB" id="A0A840EI39"/>
<comment type="similarity">
    <text evidence="1 2">Belongs to the small heat shock protein (HSP20) family.</text>
</comment>
<gene>
    <name evidence="4" type="ORF">GGR28_003201</name>
</gene>
<evidence type="ECO:0000313" key="5">
    <source>
        <dbReference type="Proteomes" id="UP000576209"/>
    </source>
</evidence>
<evidence type="ECO:0000313" key="4">
    <source>
        <dbReference type="EMBL" id="MBB4080566.1"/>
    </source>
</evidence>
<dbReference type="RefSeq" id="WP_183496802.1">
    <property type="nucleotide sequence ID" value="NZ_JACIFF010000009.1"/>
</dbReference>
<dbReference type="EMBL" id="JACIFF010000009">
    <property type="protein sequence ID" value="MBB4080566.1"/>
    <property type="molecule type" value="Genomic_DNA"/>
</dbReference>
<dbReference type="Pfam" id="PF00011">
    <property type="entry name" value="HSP20"/>
    <property type="match status" value="1"/>
</dbReference>
<sequence length="146" mass="17045">MRNSSLLPSVSRFLDDDWNNLFDWRNRNFSSGTTTLPSVNVKETGDEFVVEMAAPGMKKDNFDIQIDNNTLTIRSEMRNENEEQDENGKYTRREFSYQSFQRSFNLNNQVVDDARIQATYEDGILRLVIPKREEAKEKPARQIEVA</sequence>
<reference evidence="4 5" key="1">
    <citation type="submission" date="2020-08" db="EMBL/GenBank/DDBJ databases">
        <title>Genomic Encyclopedia of Type Strains, Phase IV (KMG-IV): sequencing the most valuable type-strain genomes for metagenomic binning, comparative biology and taxonomic classification.</title>
        <authorList>
            <person name="Goeker M."/>
        </authorList>
    </citation>
    <scope>NUCLEOTIDE SEQUENCE [LARGE SCALE GENOMIC DNA]</scope>
    <source>
        <strain evidence="4 5">DSM 105137</strain>
    </source>
</reference>